<evidence type="ECO:0000256" key="1">
    <source>
        <dbReference type="SAM" id="MobiDB-lite"/>
    </source>
</evidence>
<reference evidence="2" key="1">
    <citation type="submission" date="2022-03" db="EMBL/GenBank/DDBJ databases">
        <authorList>
            <person name="Alioto T."/>
            <person name="Alioto T."/>
            <person name="Gomez Garrido J."/>
        </authorList>
    </citation>
    <scope>NUCLEOTIDE SEQUENCE</scope>
</reference>
<dbReference type="AlphaFoldDB" id="A0AAD1VM72"/>
<evidence type="ECO:0000313" key="3">
    <source>
        <dbReference type="Proteomes" id="UP001295444"/>
    </source>
</evidence>
<dbReference type="Proteomes" id="UP001295444">
    <property type="component" value="Chromosome 01"/>
</dbReference>
<feature type="compositionally biased region" description="Basic and acidic residues" evidence="1">
    <location>
        <begin position="46"/>
        <end position="58"/>
    </location>
</feature>
<feature type="region of interest" description="Disordered" evidence="1">
    <location>
        <begin position="46"/>
        <end position="66"/>
    </location>
</feature>
<gene>
    <name evidence="2" type="ORF">PECUL_23A010877</name>
</gene>
<organism evidence="2 3">
    <name type="scientific">Pelobates cultripes</name>
    <name type="common">Western spadefoot toad</name>
    <dbReference type="NCBI Taxonomy" id="61616"/>
    <lineage>
        <taxon>Eukaryota</taxon>
        <taxon>Metazoa</taxon>
        <taxon>Chordata</taxon>
        <taxon>Craniata</taxon>
        <taxon>Vertebrata</taxon>
        <taxon>Euteleostomi</taxon>
        <taxon>Amphibia</taxon>
        <taxon>Batrachia</taxon>
        <taxon>Anura</taxon>
        <taxon>Pelobatoidea</taxon>
        <taxon>Pelobatidae</taxon>
        <taxon>Pelobates</taxon>
    </lineage>
</organism>
<dbReference type="EMBL" id="OW240912">
    <property type="protein sequence ID" value="CAH2219826.1"/>
    <property type="molecule type" value="Genomic_DNA"/>
</dbReference>
<keyword evidence="3" id="KW-1185">Reference proteome</keyword>
<evidence type="ECO:0000313" key="2">
    <source>
        <dbReference type="EMBL" id="CAH2219826.1"/>
    </source>
</evidence>
<accession>A0AAD1VM72</accession>
<proteinExistence type="predicted"/>
<protein>
    <submittedName>
        <fullName evidence="2">Uncharacterized protein</fullName>
    </submittedName>
</protein>
<sequence length="66" mass="7388">MPSNEGSTEIGEECRKRSRKAGTGRHHEGVADILHSRETMDVWAKKDFSDQGDMREDITQIESPSG</sequence>
<feature type="region of interest" description="Disordered" evidence="1">
    <location>
        <begin position="1"/>
        <end position="32"/>
    </location>
</feature>
<name>A0AAD1VM72_PELCU</name>